<dbReference type="GO" id="GO:0016887">
    <property type="term" value="F:ATP hydrolysis activity"/>
    <property type="evidence" value="ECO:0007669"/>
    <property type="project" value="InterPro"/>
</dbReference>
<accession>A0A7Z0A792</accession>
<dbReference type="RefSeq" id="WP_179424633.1">
    <property type="nucleotide sequence ID" value="NZ_JACBZP010000001.1"/>
</dbReference>
<dbReference type="AlphaFoldDB" id="A0A7Z0A792"/>
<keyword evidence="4" id="KW-1185">Reference proteome</keyword>
<dbReference type="InterPro" id="IPR027417">
    <property type="entry name" value="P-loop_NTPase"/>
</dbReference>
<dbReference type="InterPro" id="IPR001482">
    <property type="entry name" value="T2SS/T4SS_dom"/>
</dbReference>
<dbReference type="Proteomes" id="UP000539111">
    <property type="component" value="Unassembled WGS sequence"/>
</dbReference>
<dbReference type="CDD" id="cd01130">
    <property type="entry name" value="VirB11-like_ATPase"/>
    <property type="match status" value="1"/>
</dbReference>
<dbReference type="PANTHER" id="PTHR30486:SF6">
    <property type="entry name" value="TYPE IV PILUS RETRACTATION ATPASE PILT"/>
    <property type="match status" value="1"/>
</dbReference>
<dbReference type="Gene3D" id="3.30.450.380">
    <property type="match status" value="1"/>
</dbReference>
<gene>
    <name evidence="3" type="ORF">BJY26_000028</name>
</gene>
<dbReference type="NCBIfam" id="TIGR03819">
    <property type="entry name" value="heli_sec_ATPase"/>
    <property type="match status" value="1"/>
</dbReference>
<organism evidence="3 4">
    <name type="scientific">Spelaeicoccus albus</name>
    <dbReference type="NCBI Taxonomy" id="1280376"/>
    <lineage>
        <taxon>Bacteria</taxon>
        <taxon>Bacillati</taxon>
        <taxon>Actinomycetota</taxon>
        <taxon>Actinomycetes</taxon>
        <taxon>Micrococcales</taxon>
        <taxon>Brevibacteriaceae</taxon>
        <taxon>Spelaeicoccus</taxon>
    </lineage>
</organism>
<name>A0A7Z0A792_9MICO</name>
<comment type="caution">
    <text evidence="3">The sequence shown here is derived from an EMBL/GenBank/DDBJ whole genome shotgun (WGS) entry which is preliminary data.</text>
</comment>
<dbReference type="EMBL" id="JACBZP010000001">
    <property type="protein sequence ID" value="NYI65722.1"/>
    <property type="molecule type" value="Genomic_DNA"/>
</dbReference>
<evidence type="ECO:0000259" key="2">
    <source>
        <dbReference type="Pfam" id="PF00437"/>
    </source>
</evidence>
<comment type="similarity">
    <text evidence="1">Belongs to the GSP E family.</text>
</comment>
<dbReference type="Gene3D" id="3.40.50.300">
    <property type="entry name" value="P-loop containing nucleotide triphosphate hydrolases"/>
    <property type="match status" value="1"/>
</dbReference>
<dbReference type="Pfam" id="PF00437">
    <property type="entry name" value="T2SSE"/>
    <property type="match status" value="1"/>
</dbReference>
<evidence type="ECO:0000256" key="1">
    <source>
        <dbReference type="ARBA" id="ARBA00006611"/>
    </source>
</evidence>
<dbReference type="SUPFAM" id="SSF52540">
    <property type="entry name" value="P-loop containing nucleoside triphosphate hydrolases"/>
    <property type="match status" value="1"/>
</dbReference>
<dbReference type="PANTHER" id="PTHR30486">
    <property type="entry name" value="TWITCHING MOTILITY PROTEIN PILT"/>
    <property type="match status" value="1"/>
</dbReference>
<dbReference type="InterPro" id="IPR050921">
    <property type="entry name" value="T4SS_GSP_E_ATPase"/>
</dbReference>
<protein>
    <submittedName>
        <fullName evidence="3">Pilus assembly protein CpaF</fullName>
    </submittedName>
</protein>
<dbReference type="InterPro" id="IPR022399">
    <property type="entry name" value="TadA-like_ATPase"/>
</dbReference>
<reference evidence="3 4" key="1">
    <citation type="submission" date="2020-07" db="EMBL/GenBank/DDBJ databases">
        <title>Sequencing the genomes of 1000 actinobacteria strains.</title>
        <authorList>
            <person name="Klenk H.-P."/>
        </authorList>
    </citation>
    <scope>NUCLEOTIDE SEQUENCE [LARGE SCALE GENOMIC DNA]</scope>
    <source>
        <strain evidence="3 4">DSM 26341</strain>
    </source>
</reference>
<proteinExistence type="inferred from homology"/>
<sequence>MIDTDARLLAGVKEQLGGRNSGEPVGVAQVAEALRRTGLVHGSAAIVDTAQRLTAEISGAGPLQPLLDDPEVTDVFVNGPHDVFVDDGRGIRQVEVPLGDSAHVRALAVRLAALGGRRLDDASPLVDARLPSGVRVNAVLPPISGECATLSLRIPRGRSFTLDDFVDLGTLPPDWADALRAIVAQGRNVLVTGGTGAGKTALLGAMLSSAPPTERLVIVEDAAELAPTHPHVVRLLARRRNIESAGEITLADLVINALRMRPDRLVVGECRGAEVRELLAALNTGHSGGGTMHANTVTDVPARLEALGALAGMSQAAVAAQSVSALDVLVHIERSAGDRKVVQLAVPYRTSAGLLAVEPVMQREADDSTTVFATGRRMLTALGVPVPAGVGRHSAVRAREQST</sequence>
<evidence type="ECO:0000313" key="4">
    <source>
        <dbReference type="Proteomes" id="UP000539111"/>
    </source>
</evidence>
<feature type="domain" description="Bacterial type II secretion system protein E" evidence="2">
    <location>
        <begin position="59"/>
        <end position="319"/>
    </location>
</feature>
<evidence type="ECO:0000313" key="3">
    <source>
        <dbReference type="EMBL" id="NYI65722.1"/>
    </source>
</evidence>